<dbReference type="Pfam" id="PF03886">
    <property type="entry name" value="ABC_trans_aux"/>
    <property type="match status" value="1"/>
</dbReference>
<dbReference type="RefSeq" id="WP_046047025.1">
    <property type="nucleotide sequence ID" value="NZ_LACD01000015.1"/>
</dbReference>
<dbReference type="EMBL" id="LACD01000015">
    <property type="protein sequence ID" value="KJZ43802.1"/>
    <property type="molecule type" value="Genomic_DNA"/>
</dbReference>
<name>A0A0F4TK67_PSEFL</name>
<evidence type="ECO:0000313" key="4">
    <source>
        <dbReference type="Proteomes" id="UP000033500"/>
    </source>
</evidence>
<feature type="signal peptide" evidence="1">
    <location>
        <begin position="1"/>
        <end position="17"/>
    </location>
</feature>
<dbReference type="InterPro" id="IPR005586">
    <property type="entry name" value="ABC_trans_aux"/>
</dbReference>
<evidence type="ECO:0000256" key="1">
    <source>
        <dbReference type="SAM" id="SignalP"/>
    </source>
</evidence>
<evidence type="ECO:0000313" key="3">
    <source>
        <dbReference type="EMBL" id="KJZ43802.1"/>
    </source>
</evidence>
<feature type="domain" description="ABC-type transport auxiliary lipoprotein component" evidence="2">
    <location>
        <begin position="28"/>
        <end position="171"/>
    </location>
</feature>
<feature type="chain" id="PRO_5002479233" description="ABC-type transport auxiliary lipoprotein component domain-containing protein" evidence="1">
    <location>
        <begin position="18"/>
        <end position="186"/>
    </location>
</feature>
<dbReference type="PATRIC" id="fig|294.131.peg.799"/>
<dbReference type="SUPFAM" id="SSF159594">
    <property type="entry name" value="XCC0632-like"/>
    <property type="match status" value="1"/>
</dbReference>
<sequence length="186" mass="20250">MVYPLKISLVTALLLLAACRSEPIQFHTLTPAQPSSNSRTSAADIQIESLSVPPQVDRPQIVIRQGNSGLAILETQWWGASLSDELRTALVDQLVNSNPKRRVSVRLDVQRFDSIPGQYALIDVKWRLRNLGESDNTLVTCRSTLQTPSGPSIDELVIAQQNNVKRLAALINQAAAGTSRGCPAAQ</sequence>
<organism evidence="3 4">
    <name type="scientific">Pseudomonas fluorescens</name>
    <dbReference type="NCBI Taxonomy" id="294"/>
    <lineage>
        <taxon>Bacteria</taxon>
        <taxon>Pseudomonadati</taxon>
        <taxon>Pseudomonadota</taxon>
        <taxon>Gammaproteobacteria</taxon>
        <taxon>Pseudomonadales</taxon>
        <taxon>Pseudomonadaceae</taxon>
        <taxon>Pseudomonas</taxon>
    </lineage>
</organism>
<dbReference type="Gene3D" id="3.40.50.10610">
    <property type="entry name" value="ABC-type transport auxiliary lipoprotein component"/>
    <property type="match status" value="1"/>
</dbReference>
<accession>A0A0F4TK67</accession>
<dbReference type="Proteomes" id="UP000033500">
    <property type="component" value="Unassembled WGS sequence"/>
</dbReference>
<reference evidence="3 4" key="1">
    <citation type="submission" date="2015-03" db="EMBL/GenBank/DDBJ databases">
        <title>Comparative genomics of Pseudomonas insights into diversity of traits involved in vanlence and defense.</title>
        <authorList>
            <person name="Qin Y."/>
        </authorList>
    </citation>
    <scope>NUCLEOTIDE SEQUENCE [LARGE SCALE GENOMIC DNA]</scope>
    <source>
        <strain evidence="3 4">C3</strain>
    </source>
</reference>
<gene>
    <name evidence="3" type="ORF">VC34_13565</name>
</gene>
<dbReference type="PROSITE" id="PS51257">
    <property type="entry name" value="PROKAR_LIPOPROTEIN"/>
    <property type="match status" value="1"/>
</dbReference>
<comment type="caution">
    <text evidence="3">The sequence shown here is derived from an EMBL/GenBank/DDBJ whole genome shotgun (WGS) entry which is preliminary data.</text>
</comment>
<proteinExistence type="predicted"/>
<dbReference type="AlphaFoldDB" id="A0A0F4TK67"/>
<protein>
    <recommendedName>
        <fullName evidence="2">ABC-type transport auxiliary lipoprotein component domain-containing protein</fullName>
    </recommendedName>
</protein>
<keyword evidence="1" id="KW-0732">Signal</keyword>
<evidence type="ECO:0000259" key="2">
    <source>
        <dbReference type="Pfam" id="PF03886"/>
    </source>
</evidence>